<dbReference type="InterPro" id="IPR015943">
    <property type="entry name" value="WD40/YVTN_repeat-like_dom_sf"/>
</dbReference>
<dbReference type="OrthoDB" id="10251741at2759"/>
<dbReference type="EMBL" id="JAICCE010000015">
    <property type="protein sequence ID" value="KAG9267272.1"/>
    <property type="molecule type" value="Genomic_DNA"/>
</dbReference>
<dbReference type="PROSITE" id="PS50294">
    <property type="entry name" value="WD_REPEATS_REGION"/>
    <property type="match status" value="1"/>
</dbReference>
<evidence type="ECO:0000313" key="5">
    <source>
        <dbReference type="Proteomes" id="UP000694621"/>
    </source>
</evidence>
<gene>
    <name evidence="3" type="primary">GB1</name>
    <name evidence="3" type="ORF">AMEX_G18099</name>
</gene>
<dbReference type="SUPFAM" id="SSF50978">
    <property type="entry name" value="WD40 repeat-like"/>
    <property type="match status" value="1"/>
</dbReference>
<dbReference type="PANTHER" id="PTHR47822:SF2">
    <property type="entry name" value="F-BOX AND WD-40 DOMAIN PROTEIN 7"/>
    <property type="match status" value="1"/>
</dbReference>
<feature type="compositionally biased region" description="Polar residues" evidence="2">
    <location>
        <begin position="35"/>
        <end position="46"/>
    </location>
</feature>
<sequence>MTLELSNSLPVDCPDSESDDDSEPASDPKPEPNEAPNTQSDVSDQDPTPFPEKKEENGEPTQPKTDGDLHIQSVIECDCVVMTCQFSTDGSLLAVGLCNGTIKVYSTDSGELTQTLRDNSSVISGLPVTGLRFTCSGNLHHLLLATYASGCVRCWYVWGGQCVWWLKESKDSEEDEDPQPRESLCLSTSLSGERAVTGGSDATVHLYDLNTCQRLQVCRASASKAVMDGHRFRIFAVSFHPERETEFITGGWDNTVQFWDTRMQHSIRMLYGPHVCGDALHINPASNQILSGSWRRYNTLEVWDYDSGRKVFEVPQDPHENSRIYTCYWSGQDHLIGGGGQANMLRVVNRHSLETESRLFDLSSAVYSSSVCLSGQWAGLIAASSGKQVFLLHRNQNTKKHQ</sequence>
<dbReference type="PROSITE" id="PS50082">
    <property type="entry name" value="WD_REPEATS_2"/>
    <property type="match status" value="1"/>
</dbReference>
<dbReference type="AlphaFoldDB" id="A0A8B9RLT2"/>
<accession>A0A8B9RLT2</accession>
<evidence type="ECO:0000256" key="2">
    <source>
        <dbReference type="SAM" id="MobiDB-lite"/>
    </source>
</evidence>
<dbReference type="Proteomes" id="UP000694621">
    <property type="component" value="Unplaced"/>
</dbReference>
<protein>
    <submittedName>
        <fullName evidence="3 4">WD repeat-containing protein 5B-like</fullName>
    </submittedName>
</protein>
<dbReference type="KEGG" id="amex:103035992"/>
<evidence type="ECO:0000313" key="6">
    <source>
        <dbReference type="Proteomes" id="UP000752171"/>
    </source>
</evidence>
<name>A0A8B9RLT2_ASTMX</name>
<dbReference type="Proteomes" id="UP000752171">
    <property type="component" value="Unassembled WGS sequence"/>
</dbReference>
<dbReference type="SMART" id="SM00320">
    <property type="entry name" value="WD40"/>
    <property type="match status" value="6"/>
</dbReference>
<dbReference type="Pfam" id="PF00400">
    <property type="entry name" value="WD40"/>
    <property type="match status" value="2"/>
</dbReference>
<evidence type="ECO:0000313" key="3">
    <source>
        <dbReference type="EMBL" id="KAG9267272.1"/>
    </source>
</evidence>
<feature type="region of interest" description="Disordered" evidence="2">
    <location>
        <begin position="1"/>
        <end position="67"/>
    </location>
</feature>
<dbReference type="PANTHER" id="PTHR47822">
    <property type="entry name" value="CARBOHYDRATE BINDING DOMAIN CONTAINING PROTEIN"/>
    <property type="match status" value="1"/>
</dbReference>
<reference evidence="4" key="2">
    <citation type="submission" date="2025-05" db="UniProtKB">
        <authorList>
            <consortium name="Ensembl"/>
        </authorList>
    </citation>
    <scope>IDENTIFICATION</scope>
</reference>
<dbReference type="Gene3D" id="2.130.10.10">
    <property type="entry name" value="YVTN repeat-like/Quinoprotein amine dehydrogenase"/>
    <property type="match status" value="3"/>
</dbReference>
<reference evidence="3 6" key="1">
    <citation type="submission" date="2021-07" db="EMBL/GenBank/DDBJ databases">
        <authorList>
            <person name="Imarazene B."/>
            <person name="Zahm M."/>
            <person name="Klopp C."/>
            <person name="Cabau C."/>
            <person name="Beille S."/>
            <person name="Jouanno E."/>
            <person name="Castinel A."/>
            <person name="Lluch J."/>
            <person name="Gil L."/>
            <person name="Kuchtly C."/>
            <person name="Lopez Roques C."/>
            <person name="Donnadieu C."/>
            <person name="Parrinello H."/>
            <person name="Journot L."/>
            <person name="Du K."/>
            <person name="Schartl M."/>
            <person name="Retaux S."/>
            <person name="Guiguen Y."/>
        </authorList>
    </citation>
    <scope>NUCLEOTIDE SEQUENCE [LARGE SCALE GENOMIC DNA]</scope>
    <source>
        <strain evidence="3">Pach_M1</strain>
        <tissue evidence="3">Testis</tissue>
    </source>
</reference>
<evidence type="ECO:0000256" key="1">
    <source>
        <dbReference type="PROSITE-ProRule" id="PRU00221"/>
    </source>
</evidence>
<feature type="repeat" description="WD" evidence="1">
    <location>
        <begin position="227"/>
        <end position="269"/>
    </location>
</feature>
<keyword evidence="1" id="KW-0853">WD repeat</keyword>
<dbReference type="RefSeq" id="XP_007235955.2">
    <property type="nucleotide sequence ID" value="XM_007235893.3"/>
</dbReference>
<dbReference type="InterPro" id="IPR001680">
    <property type="entry name" value="WD40_rpt"/>
</dbReference>
<feature type="compositionally biased region" description="Acidic residues" evidence="2">
    <location>
        <begin position="14"/>
        <end position="24"/>
    </location>
</feature>
<proteinExistence type="predicted"/>
<evidence type="ECO:0000313" key="4">
    <source>
        <dbReference type="Ensembl" id="ENSAMXP00005051925.1"/>
    </source>
</evidence>
<organism evidence="4 5">
    <name type="scientific">Astyanax mexicanus</name>
    <name type="common">Blind cave fish</name>
    <name type="synonym">Astyanax fasciatus mexicanus</name>
    <dbReference type="NCBI Taxonomy" id="7994"/>
    <lineage>
        <taxon>Eukaryota</taxon>
        <taxon>Metazoa</taxon>
        <taxon>Chordata</taxon>
        <taxon>Craniata</taxon>
        <taxon>Vertebrata</taxon>
        <taxon>Euteleostomi</taxon>
        <taxon>Actinopterygii</taxon>
        <taxon>Neopterygii</taxon>
        <taxon>Teleostei</taxon>
        <taxon>Ostariophysi</taxon>
        <taxon>Characiformes</taxon>
        <taxon>Characoidei</taxon>
        <taxon>Acestrorhamphidae</taxon>
        <taxon>Acestrorhamphinae</taxon>
        <taxon>Astyanax</taxon>
    </lineage>
</organism>
<dbReference type="Ensembl" id="ENSAMXT00005056206.1">
    <property type="protein sequence ID" value="ENSAMXP00005051925.1"/>
    <property type="gene ID" value="ENSAMXG00005023401.1"/>
</dbReference>
<dbReference type="InterPro" id="IPR036322">
    <property type="entry name" value="WD40_repeat_dom_sf"/>
</dbReference>